<evidence type="ECO:0000313" key="10">
    <source>
        <dbReference type="EMBL" id="QKX57528.1"/>
    </source>
</evidence>
<keyword evidence="5 8" id="KW-0862">Zinc</keyword>
<dbReference type="GO" id="GO:0017136">
    <property type="term" value="F:histone deacetylase activity, NAD-dependent"/>
    <property type="evidence" value="ECO:0007669"/>
    <property type="project" value="TreeGrafter"/>
</dbReference>
<evidence type="ECO:0000256" key="1">
    <source>
        <dbReference type="ARBA" id="ARBA00006924"/>
    </source>
</evidence>
<feature type="binding site" evidence="8">
    <location>
        <position position="134"/>
    </location>
    <ligand>
        <name>Zn(2+)</name>
        <dbReference type="ChEBI" id="CHEBI:29105"/>
    </ligand>
</feature>
<dbReference type="PANTHER" id="PTHR11085">
    <property type="entry name" value="NAD-DEPENDENT PROTEIN DEACYLASE SIRTUIN-5, MITOCHONDRIAL-RELATED"/>
    <property type="match status" value="1"/>
</dbReference>
<keyword evidence="3" id="KW-0808">Transferase</keyword>
<evidence type="ECO:0000256" key="3">
    <source>
        <dbReference type="ARBA" id="ARBA00022679"/>
    </source>
</evidence>
<dbReference type="GO" id="GO:0003714">
    <property type="term" value="F:transcription corepressor activity"/>
    <property type="evidence" value="ECO:0007669"/>
    <property type="project" value="TreeGrafter"/>
</dbReference>
<dbReference type="AlphaFoldDB" id="A0A7H8QUX2"/>
<dbReference type="EC" id="2.3.1.286" evidence="2"/>
<feature type="binding site" evidence="8">
    <location>
        <position position="131"/>
    </location>
    <ligand>
        <name>Zn(2+)</name>
        <dbReference type="ChEBI" id="CHEBI:29105"/>
    </ligand>
</feature>
<feature type="binding site" evidence="8">
    <location>
        <position position="161"/>
    </location>
    <ligand>
        <name>Zn(2+)</name>
        <dbReference type="ChEBI" id="CHEBI:29105"/>
    </ligand>
</feature>
<dbReference type="GeneID" id="55992145"/>
<dbReference type="GO" id="GO:0046872">
    <property type="term" value="F:metal ion binding"/>
    <property type="evidence" value="ECO:0007669"/>
    <property type="project" value="UniProtKB-KW"/>
</dbReference>
<evidence type="ECO:0000256" key="5">
    <source>
        <dbReference type="ARBA" id="ARBA00022833"/>
    </source>
</evidence>
<dbReference type="Pfam" id="PF02146">
    <property type="entry name" value="SIR2"/>
    <property type="match status" value="1"/>
</dbReference>
<comment type="similarity">
    <text evidence="1">Belongs to the sirtuin family. Class I subfamily.</text>
</comment>
<comment type="similarity">
    <text evidence="7">Belongs to the sirtuin family. Class IV subfamily.</text>
</comment>
<dbReference type="Proteomes" id="UP000509510">
    <property type="component" value="Chromosome II"/>
</dbReference>
<gene>
    <name evidence="10" type="ORF">TRUGW13939_04644</name>
</gene>
<dbReference type="GO" id="GO:0000122">
    <property type="term" value="P:negative regulation of transcription by RNA polymerase II"/>
    <property type="evidence" value="ECO:0007669"/>
    <property type="project" value="TreeGrafter"/>
</dbReference>
<dbReference type="FunFam" id="3.40.50.1220:FF:000038">
    <property type="entry name" value="NAD-dependent protein deacetylase sirtuin-6 isoform X2"/>
    <property type="match status" value="1"/>
</dbReference>
<evidence type="ECO:0000313" key="11">
    <source>
        <dbReference type="Proteomes" id="UP000509510"/>
    </source>
</evidence>
<keyword evidence="4 8" id="KW-0479">Metal-binding</keyword>
<keyword evidence="11" id="KW-1185">Reference proteome</keyword>
<dbReference type="GO" id="GO:0005634">
    <property type="term" value="C:nucleus"/>
    <property type="evidence" value="ECO:0007669"/>
    <property type="project" value="TreeGrafter"/>
</dbReference>
<dbReference type="Gene3D" id="2.20.28.200">
    <property type="match status" value="1"/>
</dbReference>
<evidence type="ECO:0000256" key="8">
    <source>
        <dbReference type="PROSITE-ProRule" id="PRU00236"/>
    </source>
</evidence>
<dbReference type="PANTHER" id="PTHR11085:SF12">
    <property type="entry name" value="NAD-DEPENDENT PROTEIN DEACYLASE SIRTUIN-6"/>
    <property type="match status" value="1"/>
</dbReference>
<dbReference type="Gene3D" id="3.40.50.1220">
    <property type="entry name" value="TPP-binding domain"/>
    <property type="match status" value="1"/>
</dbReference>
<dbReference type="SUPFAM" id="SSF52467">
    <property type="entry name" value="DHS-like NAD/FAD-binding domain"/>
    <property type="match status" value="1"/>
</dbReference>
<dbReference type="EMBL" id="CP055899">
    <property type="protein sequence ID" value="QKX57528.1"/>
    <property type="molecule type" value="Genomic_DNA"/>
</dbReference>
<dbReference type="InterPro" id="IPR050134">
    <property type="entry name" value="NAD-dep_sirtuin_deacylases"/>
</dbReference>
<dbReference type="PROSITE" id="PS50305">
    <property type="entry name" value="SIRTUIN"/>
    <property type="match status" value="1"/>
</dbReference>
<accession>A0A7H8QUX2</accession>
<feature type="domain" description="Deacetylase sirtuin-type" evidence="9">
    <location>
        <begin position="17"/>
        <end position="260"/>
    </location>
</feature>
<evidence type="ECO:0000256" key="7">
    <source>
        <dbReference type="ARBA" id="ARBA00038170"/>
    </source>
</evidence>
<feature type="active site" description="Proton acceptor" evidence="8">
    <location>
        <position position="123"/>
    </location>
</feature>
<dbReference type="InterPro" id="IPR029035">
    <property type="entry name" value="DHS-like_NAD/FAD-binding_dom"/>
</dbReference>
<proteinExistence type="inferred from homology"/>
<protein>
    <recommendedName>
        <fullName evidence="2">protein acetyllysine N-acetyltransferase</fullName>
        <ecNumber evidence="2">2.3.1.286</ecNumber>
    </recommendedName>
</protein>
<evidence type="ECO:0000259" key="9">
    <source>
        <dbReference type="PROSITE" id="PS50305"/>
    </source>
</evidence>
<dbReference type="OrthoDB" id="424302at2759"/>
<reference evidence="11" key="1">
    <citation type="submission" date="2020-06" db="EMBL/GenBank/DDBJ databases">
        <title>A chromosome-scale genome assembly of Talaromyces rugulosus W13939.</title>
        <authorList>
            <person name="Wang B."/>
            <person name="Guo L."/>
            <person name="Ye K."/>
            <person name="Wang L."/>
        </authorList>
    </citation>
    <scope>NUCLEOTIDE SEQUENCE [LARGE SCALE GENOMIC DNA]</scope>
    <source>
        <strain evidence="11">W13939</strain>
    </source>
</reference>
<keyword evidence="6" id="KW-0520">NAD</keyword>
<sequence length="828" mass="93566">MADSAPKVAARECREALAAVNEKAEALANQIRKSTHLIVFTGAGVSTSAGIPDFRGPNGNWTLRAQGKPRTKADNTLQAIPTASHMALVELQNRGILKYLVSQNCDGLHRRSGILPEKISELHGNSNREACKDCGKEYIRDFRAVGNYENGDHDHRTSRKCGCCGGELHDSIINFGENLPVRAHKLARQNAKKADLCLVLGSSLTVTPANEIPEIVGRKKGAQLAICNLQETPIDELSNFRIFTETDILMTKVMDNLDLPIPQFILQRRLMIKVETQDEDRHRVTATGVDTDNTPVSFLQTVKLEGTRRIARSEPFVLNVRETFQPNALLKLELEFMGHYSEPNLELAHKYNGEEEVLEREKAFSITSLPAELCLLILKDLSCPQDLSSLILAFKVWYKIFNSNKGSIKFQILHNIATPEVEADFCLAVYAQHMVDVYRPPFSGNDASIRFQLECLGFLEDALEGKQQSLFELTQDFHIDKLLTTAQFFHASVYYYASKTLNRLNQAERLGASSKAVPLSYLEQQRIMRAFCRHEIYVSLLPCWMYVDTPVRGLRASQSAETFIDQFKPWEIEEIGCVDQFMQDTVGEVFERLEDCVVSLLELKQDYLLAKADTKLLSPEEIDASYWSKQFKIGGVQTLQGSYERGWRCHYFASRGIRNVFEMVVDPHLSMILASPHPNQLPPPLFGTRDPIKLPRTCIERDGKPELREHTIGWSLAFGDRTPVVMARVNKQLRSYGYVFWDDKRVLEHETFQTPRVLHTIDLCTEKGFSRTHSTVSTALEEKMKNVKLPPLVVAEVLENLRINAKLEVGIRASRVNLISVLGFVPTN</sequence>
<name>A0A7H8QUX2_TALRU</name>
<dbReference type="GO" id="GO:0070403">
    <property type="term" value="F:NAD+ binding"/>
    <property type="evidence" value="ECO:0007669"/>
    <property type="project" value="InterPro"/>
</dbReference>
<evidence type="ECO:0000256" key="6">
    <source>
        <dbReference type="ARBA" id="ARBA00023027"/>
    </source>
</evidence>
<dbReference type="KEGG" id="trg:TRUGW13939_04644"/>
<dbReference type="RefSeq" id="XP_035343706.1">
    <property type="nucleotide sequence ID" value="XM_035487813.1"/>
</dbReference>
<evidence type="ECO:0000256" key="4">
    <source>
        <dbReference type="ARBA" id="ARBA00022723"/>
    </source>
</evidence>
<evidence type="ECO:0000256" key="2">
    <source>
        <dbReference type="ARBA" id="ARBA00012928"/>
    </source>
</evidence>
<organism evidence="10 11">
    <name type="scientific">Talaromyces rugulosus</name>
    <name type="common">Penicillium rugulosum</name>
    <dbReference type="NCBI Taxonomy" id="121627"/>
    <lineage>
        <taxon>Eukaryota</taxon>
        <taxon>Fungi</taxon>
        <taxon>Dikarya</taxon>
        <taxon>Ascomycota</taxon>
        <taxon>Pezizomycotina</taxon>
        <taxon>Eurotiomycetes</taxon>
        <taxon>Eurotiomycetidae</taxon>
        <taxon>Eurotiales</taxon>
        <taxon>Trichocomaceae</taxon>
        <taxon>Talaromyces</taxon>
        <taxon>Talaromyces sect. Islandici</taxon>
    </lineage>
</organism>
<feature type="binding site" evidence="8">
    <location>
        <position position="164"/>
    </location>
    <ligand>
        <name>Zn(2+)</name>
        <dbReference type="ChEBI" id="CHEBI:29105"/>
    </ligand>
</feature>
<dbReference type="InterPro" id="IPR026590">
    <property type="entry name" value="Ssirtuin_cat_dom"/>
</dbReference>
<dbReference type="InterPro" id="IPR003000">
    <property type="entry name" value="Sirtuin"/>
</dbReference>